<feature type="domain" description="ApaG" evidence="3">
    <location>
        <begin position="7"/>
        <end position="131"/>
    </location>
</feature>
<dbReference type="NCBIfam" id="NF003967">
    <property type="entry name" value="PRK05461.1"/>
    <property type="match status" value="1"/>
</dbReference>
<evidence type="ECO:0000256" key="2">
    <source>
        <dbReference type="HAMAP-Rule" id="MF_00791"/>
    </source>
</evidence>
<dbReference type="Pfam" id="PF04379">
    <property type="entry name" value="DUF525"/>
    <property type="match status" value="1"/>
</dbReference>
<evidence type="ECO:0000256" key="1">
    <source>
        <dbReference type="ARBA" id="ARBA00017693"/>
    </source>
</evidence>
<evidence type="ECO:0000259" key="3">
    <source>
        <dbReference type="PROSITE" id="PS51087"/>
    </source>
</evidence>
<dbReference type="PANTHER" id="PTHR47191:SF2">
    <property type="entry name" value="OS05G0170800 PROTEIN"/>
    <property type="match status" value="1"/>
</dbReference>
<protein>
    <recommendedName>
        <fullName evidence="1 2">Protein ApaG</fullName>
    </recommendedName>
</protein>
<dbReference type="SUPFAM" id="SSF110069">
    <property type="entry name" value="ApaG-like"/>
    <property type="match status" value="1"/>
</dbReference>
<dbReference type="Proteomes" id="UP000199603">
    <property type="component" value="Unassembled WGS sequence"/>
</dbReference>
<dbReference type="Gene3D" id="2.60.40.1470">
    <property type="entry name" value="ApaG domain"/>
    <property type="match status" value="1"/>
</dbReference>
<dbReference type="AlphaFoldDB" id="A0A1G6U493"/>
<dbReference type="InterPro" id="IPR036767">
    <property type="entry name" value="ApaG_sf"/>
</dbReference>
<evidence type="ECO:0000313" key="5">
    <source>
        <dbReference type="Proteomes" id="UP000199603"/>
    </source>
</evidence>
<dbReference type="HAMAP" id="MF_00791">
    <property type="entry name" value="ApaG"/>
    <property type="match status" value="1"/>
</dbReference>
<sequence>MSALKTEPPCAQIRIEVETRYLPDQSEPEDDRFAFAYTVRMTHLGGAPAQLVDRHWVITDADDCVEEVRGPGVVGQTPRLEAGQSFEYTSGAVLRTPVGRMQGSYGWQTDDARKFRSPIPAFVLAMPRVLH</sequence>
<dbReference type="PROSITE" id="PS51087">
    <property type="entry name" value="APAG"/>
    <property type="match status" value="1"/>
</dbReference>
<dbReference type="InterPro" id="IPR007474">
    <property type="entry name" value="ApaG_domain"/>
</dbReference>
<dbReference type="InterPro" id="IPR023065">
    <property type="entry name" value="Uncharacterised_ApaG"/>
</dbReference>
<dbReference type="RefSeq" id="WP_091239847.1">
    <property type="nucleotide sequence ID" value="NZ_FNAG01000002.1"/>
</dbReference>
<dbReference type="OrthoDB" id="9795226at2"/>
<evidence type="ECO:0000313" key="4">
    <source>
        <dbReference type="EMBL" id="SDD36242.1"/>
    </source>
</evidence>
<dbReference type="PANTHER" id="PTHR47191">
    <property type="entry name" value="OS05G0170800 PROTEIN"/>
    <property type="match status" value="1"/>
</dbReference>
<keyword evidence="5" id="KW-1185">Reference proteome</keyword>
<reference evidence="4 5" key="1">
    <citation type="submission" date="2016-10" db="EMBL/GenBank/DDBJ databases">
        <authorList>
            <person name="de Groot N.N."/>
        </authorList>
    </citation>
    <scope>NUCLEOTIDE SEQUENCE [LARGE SCALE GENOMIC DNA]</scope>
    <source>
        <strain evidence="4 5">DSM 16957</strain>
    </source>
</reference>
<gene>
    <name evidence="2" type="primary">apaG</name>
    <name evidence="4" type="ORF">SAMN04488509_102161</name>
</gene>
<name>A0A1G6U493_9GAMM</name>
<dbReference type="InterPro" id="IPR050718">
    <property type="entry name" value="ApaG-like"/>
</dbReference>
<dbReference type="EMBL" id="FNAG01000002">
    <property type="protein sequence ID" value="SDD36242.1"/>
    <property type="molecule type" value="Genomic_DNA"/>
</dbReference>
<accession>A0A1G6U493</accession>
<organism evidence="4 5">
    <name type="scientific">Aquimonas voraii</name>
    <dbReference type="NCBI Taxonomy" id="265719"/>
    <lineage>
        <taxon>Bacteria</taxon>
        <taxon>Pseudomonadati</taxon>
        <taxon>Pseudomonadota</taxon>
        <taxon>Gammaproteobacteria</taxon>
        <taxon>Lysobacterales</taxon>
        <taxon>Lysobacteraceae</taxon>
        <taxon>Aquimonas</taxon>
    </lineage>
</organism>
<proteinExistence type="inferred from homology"/>
<dbReference type="STRING" id="265719.SAMN04488509_102161"/>